<gene>
    <name evidence="1" type="ORF">SOIL9_32020</name>
</gene>
<proteinExistence type="predicted"/>
<dbReference type="AlphaFoldDB" id="A0A6P2D4W9"/>
<keyword evidence="2" id="KW-1185">Reference proteome</keyword>
<dbReference type="Proteomes" id="UP000464178">
    <property type="component" value="Chromosome"/>
</dbReference>
<sequence>MSTNAVTNSMGRKFRDESWPVASMSGEIFGPLMSFDLPHKIAQCGMPVA</sequence>
<reference evidence="1 2" key="1">
    <citation type="submission" date="2019-05" db="EMBL/GenBank/DDBJ databases">
        <authorList>
            <consortium name="Science for Life Laboratories"/>
        </authorList>
    </citation>
    <scope>NUCLEOTIDE SEQUENCE [LARGE SCALE GENOMIC DNA]</scope>
    <source>
        <strain evidence="1">Soil9</strain>
    </source>
</reference>
<accession>A0A6P2D4W9</accession>
<protein>
    <submittedName>
        <fullName evidence="1">Uncharacterized protein</fullName>
    </submittedName>
</protein>
<organism evidence="1 2">
    <name type="scientific">Gemmata massiliana</name>
    <dbReference type="NCBI Taxonomy" id="1210884"/>
    <lineage>
        <taxon>Bacteria</taxon>
        <taxon>Pseudomonadati</taxon>
        <taxon>Planctomycetota</taxon>
        <taxon>Planctomycetia</taxon>
        <taxon>Gemmatales</taxon>
        <taxon>Gemmataceae</taxon>
        <taxon>Gemmata</taxon>
    </lineage>
</organism>
<dbReference type="EMBL" id="LR593886">
    <property type="protein sequence ID" value="VTR94512.1"/>
    <property type="molecule type" value="Genomic_DNA"/>
</dbReference>
<evidence type="ECO:0000313" key="2">
    <source>
        <dbReference type="Proteomes" id="UP000464178"/>
    </source>
</evidence>
<evidence type="ECO:0000313" key="1">
    <source>
        <dbReference type="EMBL" id="VTR94512.1"/>
    </source>
</evidence>
<name>A0A6P2D4W9_9BACT</name>
<dbReference type="KEGG" id="gms:SOIL9_32020"/>